<feature type="region of interest" description="Disordered" evidence="1">
    <location>
        <begin position="1"/>
        <end position="24"/>
    </location>
</feature>
<gene>
    <name evidence="2" type="ordered locus">MSMEG_0421</name>
</gene>
<evidence type="ECO:0000313" key="2">
    <source>
        <dbReference type="EMBL" id="ABK74266.1"/>
    </source>
</evidence>
<evidence type="ECO:0000313" key="3">
    <source>
        <dbReference type="Proteomes" id="UP000000757"/>
    </source>
</evidence>
<dbReference type="Proteomes" id="UP000000757">
    <property type="component" value="Chromosome"/>
</dbReference>
<evidence type="ECO:0000256" key="1">
    <source>
        <dbReference type="SAM" id="MobiDB-lite"/>
    </source>
</evidence>
<dbReference type="AlphaFoldDB" id="A0QPJ6"/>
<organism evidence="2 3">
    <name type="scientific">Mycolicibacterium smegmatis (strain ATCC 700084 / mc(2)155)</name>
    <name type="common">Mycobacterium smegmatis</name>
    <dbReference type="NCBI Taxonomy" id="246196"/>
    <lineage>
        <taxon>Bacteria</taxon>
        <taxon>Bacillati</taxon>
        <taxon>Actinomycetota</taxon>
        <taxon>Actinomycetes</taxon>
        <taxon>Mycobacteriales</taxon>
        <taxon>Mycobacteriaceae</taxon>
        <taxon>Mycolicibacterium</taxon>
    </lineage>
</organism>
<dbReference type="EMBL" id="CP000480">
    <property type="protein sequence ID" value="ABK74266.1"/>
    <property type="molecule type" value="Genomic_DNA"/>
</dbReference>
<dbReference type="STRING" id="246196.MSMEG_0421"/>
<feature type="compositionally biased region" description="Basic and acidic residues" evidence="1">
    <location>
        <begin position="1"/>
        <end position="19"/>
    </location>
</feature>
<name>A0QPJ6_MYCS2</name>
<sequence>MVATSRSERDAHHVSEGRGARCAFPVPFRQGGVEASRQAVSRIGKQLR</sequence>
<accession>A0QPJ6</accession>
<keyword evidence="3" id="KW-1185">Reference proteome</keyword>
<reference evidence="2 3" key="1">
    <citation type="submission" date="2006-10" db="EMBL/GenBank/DDBJ databases">
        <authorList>
            <person name="Fleischmann R.D."/>
            <person name="Dodson R.J."/>
            <person name="Haft D.H."/>
            <person name="Merkel J.S."/>
            <person name="Nelson W.C."/>
            <person name="Fraser C.M."/>
        </authorList>
    </citation>
    <scope>NUCLEOTIDE SEQUENCE [LARGE SCALE GENOMIC DNA]</scope>
    <source>
        <strain evidence="3">ATCC 700084 / mc(2)155</strain>
    </source>
</reference>
<dbReference type="KEGG" id="msm:MSMEG_0421"/>
<proteinExistence type="predicted"/>
<protein>
    <submittedName>
        <fullName evidence="2">Uncharacterized protein</fullName>
    </submittedName>
</protein>